<keyword evidence="2" id="KW-1185">Reference proteome</keyword>
<protein>
    <submittedName>
        <fullName evidence="1">Uncharacterized protein</fullName>
    </submittedName>
</protein>
<reference evidence="1 2" key="1">
    <citation type="journal article" date="2015" name="Genome Announc.">
        <title>Complete Genome Sequence of Citrobacter freundii Myophage Moogle.</title>
        <authorList>
            <person name="Nguyen Q.T."/>
            <person name="Luna A.J."/>
            <person name="Hernandez A.C."/>
            <person name="Kuty Everett G.F."/>
        </authorList>
    </citation>
    <scope>NUCLEOTIDE SEQUENCE [LARGE SCALE GENOMIC DNA]</scope>
</reference>
<evidence type="ECO:0000313" key="2">
    <source>
        <dbReference type="Proteomes" id="UP000030203"/>
    </source>
</evidence>
<proteinExistence type="predicted"/>
<dbReference type="Proteomes" id="UP000030203">
    <property type="component" value="Segment"/>
</dbReference>
<dbReference type="GeneID" id="24573985"/>
<dbReference type="KEGG" id="vg:24573985"/>
<gene>
    <name evidence="1" type="ORF">CPT_Moogle46</name>
</gene>
<dbReference type="OrthoDB" id="25992at10239"/>
<accession>A0A0A0RVP0</accession>
<dbReference type="RefSeq" id="YP_009145689.1">
    <property type="nucleotide sequence ID" value="NC_027293.1"/>
</dbReference>
<sequence>MKKNICRTDYGEVVDDDGVVIYRVWANDFSTVVESLDNYINGTRENVRATNLDSLIDTSRKRRKKDE</sequence>
<name>A0A0A0RVP0_9CAUD</name>
<dbReference type="EMBL" id="KM236239">
    <property type="protein sequence ID" value="AIW03783.1"/>
    <property type="molecule type" value="Genomic_DNA"/>
</dbReference>
<organism evidence="1 2">
    <name type="scientific">Citrobacter phage Moogle</name>
    <dbReference type="NCBI Taxonomy" id="1540094"/>
    <lineage>
        <taxon>Viruses</taxon>
        <taxon>Duplodnaviria</taxon>
        <taxon>Heunggongvirae</taxon>
        <taxon>Uroviricota</taxon>
        <taxon>Caudoviricetes</taxon>
        <taxon>Andersonviridae</taxon>
        <taxon>Ounavirinae</taxon>
        <taxon>Mooglevirus</taxon>
        <taxon>Mooglevirus moogle</taxon>
    </lineage>
</organism>
<evidence type="ECO:0000313" key="1">
    <source>
        <dbReference type="EMBL" id="AIW03783.1"/>
    </source>
</evidence>